<sequence>MCYIDIYYYPDCVIGHRDSHARKFVTQKCRDYDRFEDRGLGRCENTNDGKVIHKHQVKCKCPYGCGGHATRQKIKQYMEEHHHCDKFEQKDETKFDRFFSTDDERRLRRASKEPNKVLMEDPRMAFACPHKFFDNVKIDCALRDLEAGHTQEQTTLIVEGEVNKALHHELGSSIWD</sequence>
<dbReference type="AlphaFoldDB" id="A0AA43TS80"/>
<reference evidence="1" key="1">
    <citation type="journal article" date="2023" name="Genome Biol. Evol.">
        <title>First Whole Genome Sequence and Flow Cytometry Genome Size Data for the Lichen-Forming Fungus Ramalina farinacea (Ascomycota).</title>
        <authorList>
            <person name="Llewellyn T."/>
            <person name="Mian S."/>
            <person name="Hill R."/>
            <person name="Leitch I.J."/>
            <person name="Gaya E."/>
        </authorList>
    </citation>
    <scope>NUCLEOTIDE SEQUENCE</scope>
    <source>
        <strain evidence="1">LIQ254RAFAR</strain>
    </source>
</reference>
<name>A0AA43TS80_9LECA</name>
<evidence type="ECO:0000313" key="1">
    <source>
        <dbReference type="EMBL" id="MDI1485714.1"/>
    </source>
</evidence>
<gene>
    <name evidence="1" type="ORF">OHK93_003903</name>
</gene>
<comment type="caution">
    <text evidence="1">The sequence shown here is derived from an EMBL/GenBank/DDBJ whole genome shotgun (WGS) entry which is preliminary data.</text>
</comment>
<protein>
    <submittedName>
        <fullName evidence="1">Uncharacterized protein</fullName>
    </submittedName>
</protein>
<proteinExistence type="predicted"/>
<keyword evidence="2" id="KW-1185">Reference proteome</keyword>
<dbReference type="EMBL" id="JAPUFD010000002">
    <property type="protein sequence ID" value="MDI1485714.1"/>
    <property type="molecule type" value="Genomic_DNA"/>
</dbReference>
<accession>A0AA43TS80</accession>
<dbReference type="Proteomes" id="UP001161017">
    <property type="component" value="Unassembled WGS sequence"/>
</dbReference>
<evidence type="ECO:0000313" key="2">
    <source>
        <dbReference type="Proteomes" id="UP001161017"/>
    </source>
</evidence>
<organism evidence="1 2">
    <name type="scientific">Ramalina farinacea</name>
    <dbReference type="NCBI Taxonomy" id="258253"/>
    <lineage>
        <taxon>Eukaryota</taxon>
        <taxon>Fungi</taxon>
        <taxon>Dikarya</taxon>
        <taxon>Ascomycota</taxon>
        <taxon>Pezizomycotina</taxon>
        <taxon>Lecanoromycetes</taxon>
        <taxon>OSLEUM clade</taxon>
        <taxon>Lecanoromycetidae</taxon>
        <taxon>Lecanorales</taxon>
        <taxon>Lecanorineae</taxon>
        <taxon>Ramalinaceae</taxon>
        <taxon>Ramalina</taxon>
    </lineage>
</organism>